<evidence type="ECO:0000313" key="3">
    <source>
        <dbReference type="Proteomes" id="UP000295818"/>
    </source>
</evidence>
<protein>
    <submittedName>
        <fullName evidence="2">Uncharacterized protein</fullName>
    </submittedName>
</protein>
<feature type="compositionally biased region" description="Pro residues" evidence="1">
    <location>
        <begin position="318"/>
        <end position="328"/>
    </location>
</feature>
<proteinExistence type="predicted"/>
<evidence type="ECO:0000313" key="2">
    <source>
        <dbReference type="EMBL" id="TCO29578.1"/>
    </source>
</evidence>
<dbReference type="Proteomes" id="UP000295818">
    <property type="component" value="Unassembled WGS sequence"/>
</dbReference>
<keyword evidence="3" id="KW-1185">Reference proteome</keyword>
<evidence type="ECO:0000256" key="1">
    <source>
        <dbReference type="SAM" id="MobiDB-lite"/>
    </source>
</evidence>
<name>A0ABY2BRP1_9ACTN</name>
<organism evidence="2 3">
    <name type="scientific">Kribbella orskensis</name>
    <dbReference type="NCBI Taxonomy" id="2512216"/>
    <lineage>
        <taxon>Bacteria</taxon>
        <taxon>Bacillati</taxon>
        <taxon>Actinomycetota</taxon>
        <taxon>Actinomycetes</taxon>
        <taxon>Propionibacteriales</taxon>
        <taxon>Kribbellaceae</taxon>
        <taxon>Kribbella</taxon>
    </lineage>
</organism>
<sequence>MRIFTTPRFQTAFDRVVEPLTLPGRVSSGAVPELTTVDQLVRGTAVIGRFIASPGLLGVKVRPTGRPVRVTAHFRYDSMSLDWWEERITTPGPVRGAGAPRLLLVRSQGKTRGAALLVRPAADFRRAATGVVCFDLQPEELTAEGLFVFEMDSIDKDRPEWAPAVPSGSVGIMMEAIEFAEVQGDREIGLVSTGTLPLDPDSGTLTLRAGYFVANPTGQDEPRRWIAGATLVEPLVPGPRTKVAPVVEPVESRPSTSGGIKRKVNRRIKRAARWVVPVAAAPAARRVSRRAAALERRVLRAARRRMRGRSAPWMSDAPPAPAPPTGPPPNPLADVMFDLVSRKLVRVELAGIEPGPTPGVQVRARAGAEIEIVTDGPLRTPALIRLSIDPSVLRELPGVDDKTVRWELVVQSES</sequence>
<dbReference type="EMBL" id="SLWM01000002">
    <property type="protein sequence ID" value="TCO29578.1"/>
    <property type="molecule type" value="Genomic_DNA"/>
</dbReference>
<accession>A0ABY2BRP1</accession>
<dbReference type="RefSeq" id="WP_132188061.1">
    <property type="nucleotide sequence ID" value="NZ_SLWM01000002.1"/>
</dbReference>
<gene>
    <name evidence="2" type="ORF">EV644_102298</name>
</gene>
<feature type="region of interest" description="Disordered" evidence="1">
    <location>
        <begin position="305"/>
        <end position="328"/>
    </location>
</feature>
<reference evidence="2 3" key="1">
    <citation type="journal article" date="2015" name="Stand. Genomic Sci.">
        <title>Genomic Encyclopedia of Bacterial and Archaeal Type Strains, Phase III: the genomes of soil and plant-associated and newly described type strains.</title>
        <authorList>
            <person name="Whitman W.B."/>
            <person name="Woyke T."/>
            <person name="Klenk H.P."/>
            <person name="Zhou Y."/>
            <person name="Lilburn T.G."/>
            <person name="Beck B.J."/>
            <person name="De Vos P."/>
            <person name="Vandamme P."/>
            <person name="Eisen J.A."/>
            <person name="Garrity G."/>
            <person name="Hugenholtz P."/>
            <person name="Kyrpides N.C."/>
        </authorList>
    </citation>
    <scope>NUCLEOTIDE SEQUENCE [LARGE SCALE GENOMIC DNA]</scope>
    <source>
        <strain evidence="2 3">VKM Ac-2538</strain>
    </source>
</reference>
<comment type="caution">
    <text evidence="2">The sequence shown here is derived from an EMBL/GenBank/DDBJ whole genome shotgun (WGS) entry which is preliminary data.</text>
</comment>